<dbReference type="AlphaFoldDB" id="A0A813GE82"/>
<accession>A0A813GE82</accession>
<evidence type="ECO:0000313" key="12">
    <source>
        <dbReference type="Proteomes" id="UP000654075"/>
    </source>
</evidence>
<keyword evidence="5" id="KW-0677">Repeat</keyword>
<feature type="repeat" description="Solcar" evidence="9">
    <location>
        <begin position="996"/>
        <end position="1080"/>
    </location>
</feature>
<feature type="repeat" description="Solcar" evidence="9">
    <location>
        <begin position="896"/>
        <end position="988"/>
    </location>
</feature>
<dbReference type="PROSITE" id="PS50920">
    <property type="entry name" value="SOLCAR"/>
    <property type="match status" value="2"/>
</dbReference>
<keyword evidence="6" id="KW-1133">Transmembrane helix</keyword>
<comment type="subcellular location">
    <subcellularLocation>
        <location evidence="1">Mitochondrion membrane</location>
        <topology evidence="1">Multi-pass membrane protein</topology>
    </subcellularLocation>
</comment>
<feature type="region of interest" description="Disordered" evidence="10">
    <location>
        <begin position="16"/>
        <end position="35"/>
    </location>
</feature>
<evidence type="ECO:0000256" key="2">
    <source>
        <dbReference type="ARBA" id="ARBA00006375"/>
    </source>
</evidence>
<keyword evidence="7" id="KW-0496">Mitochondrion</keyword>
<evidence type="ECO:0000313" key="11">
    <source>
        <dbReference type="EMBL" id="CAE8623445.1"/>
    </source>
</evidence>
<dbReference type="InterPro" id="IPR050567">
    <property type="entry name" value="Mitochondrial_Carrier"/>
</dbReference>
<dbReference type="EMBL" id="CAJNNV010028171">
    <property type="protein sequence ID" value="CAE8623445.1"/>
    <property type="molecule type" value="Genomic_DNA"/>
</dbReference>
<evidence type="ECO:0000256" key="9">
    <source>
        <dbReference type="PROSITE-ProRule" id="PRU00282"/>
    </source>
</evidence>
<dbReference type="SUPFAM" id="SSF50985">
    <property type="entry name" value="RCC1/BLIP-II"/>
    <property type="match status" value="2"/>
</dbReference>
<dbReference type="SUPFAM" id="SSF103506">
    <property type="entry name" value="Mitochondrial carrier"/>
    <property type="match status" value="1"/>
</dbReference>
<dbReference type="InterPro" id="IPR023395">
    <property type="entry name" value="MCP_dom_sf"/>
</dbReference>
<dbReference type="Gene3D" id="1.50.40.10">
    <property type="entry name" value="Mitochondrial carrier domain"/>
    <property type="match status" value="1"/>
</dbReference>
<evidence type="ECO:0000256" key="3">
    <source>
        <dbReference type="ARBA" id="ARBA00022448"/>
    </source>
</evidence>
<dbReference type="InterPro" id="IPR009091">
    <property type="entry name" value="RCC1/BLIP-II"/>
</dbReference>
<dbReference type="PANTHER" id="PTHR45624:SF10">
    <property type="entry name" value="SLC (SOLUTE CARRIER) HOMOLOG"/>
    <property type="match status" value="1"/>
</dbReference>
<evidence type="ECO:0000256" key="10">
    <source>
        <dbReference type="SAM" id="MobiDB-lite"/>
    </source>
</evidence>
<keyword evidence="4 9" id="KW-0812">Transmembrane</keyword>
<dbReference type="GO" id="GO:0031966">
    <property type="term" value="C:mitochondrial membrane"/>
    <property type="evidence" value="ECO:0007669"/>
    <property type="project" value="UniProtKB-SubCell"/>
</dbReference>
<sequence length="1089" mass="111602">MSASAELPFVPAASSAPSSVAEEASGEREVPRASTSQTQYISIHCTCHEFRLRFFTFNMANSQRLSMESLQGLHGHGSFESVLSASMPGGSAPDVVFLTLPESPLEPDYAARFLSARLAAPDPTVDSGAGVDSLSCSSSRAKSVQSQSTRVGSLLESFAADFNGDLQAVLAYGSSRFLEDSDGSFGLLTEMKVAGLAVPNPKKAFVGKSLAEQSGSGLRFCFVGAHFPISKMAAALEAEKSSLHDTLEAAKRVLAGVLRKVLRRASQQLKVDGSTVLFLQGDLNSRTVLDASQARDLLLELLQDPVLQQAIQQGLNLPPGMWREAAGGSSPPEASALPVTYKDLVTGAAQPSSLPGAAAGKPHLTIGDARDSGDELYGLLPAALPRDGCSEMLATAAAGERGGQGGRGKEVLLEIFDREKKLGFSMACMPAKVQYDSSLDSYVVRYISATQEIIPREQEHRLRFCPPSANGSVVTWGDTAQGGNSSAVAPLLTEGVVKVCGTAGAFAAMRANGSVVTWGSAGYGGNSLAVAPLLTEGVVQVCGNRYSFAAIKANGSVVTWGDAAYGGNSLAVAPLLTEGVVKVCGTVGAFAAIKANGSVVTWGDAIYGGDSLAAAPLLMTEGVVQVVGTVGAFAAIKANGSVFTWGGVAYGGSSSAVAPLLTEGVVKVCGTAGAFAAIKANGSVVTWGSAGYGGNSSAVAPLLTEGVVQVGGSAGAFAAIKANGSVVTWGIAAYGGNSLAAAPLLTEGVVQVVGTVGAFAAMKANGSVVTWGSAGHGGNSSAVAPLLTEGVVQVCGNQYSFAAIKANGSVVTWGDAAYGGNSLAVTSVWRRVKATRGLQAADLATVVREAAAARSAGWTSGFLRAVSLPCATAGLARGLAFWGSEVARAQLSPVWSPYLASGACGFAGGLAASLVHAPVELVKRRALLASQHGLVRSGAAMTADVSVARLLLRQHGPAGLFRGWRLMAAGCTLSYAAWFALNDLLLAWAEAVGVRKTGLTTFVCGGLAGCGAKVLHSPFDVVHTLYVSSASLHPTYRGIFQDELAAVGPRFLVRGLSLGLVRSFLRTGIVMYSYGQSKSWIRRHQDSLA</sequence>
<evidence type="ECO:0000256" key="7">
    <source>
        <dbReference type="ARBA" id="ARBA00023128"/>
    </source>
</evidence>
<evidence type="ECO:0000256" key="6">
    <source>
        <dbReference type="ARBA" id="ARBA00022989"/>
    </source>
</evidence>
<dbReference type="GO" id="GO:0022857">
    <property type="term" value="F:transmembrane transporter activity"/>
    <property type="evidence" value="ECO:0007669"/>
    <property type="project" value="TreeGrafter"/>
</dbReference>
<dbReference type="Gene3D" id="2.130.10.30">
    <property type="entry name" value="Regulator of chromosome condensation 1/beta-lactamase-inhibitor protein II"/>
    <property type="match status" value="2"/>
</dbReference>
<dbReference type="Pfam" id="PF00153">
    <property type="entry name" value="Mito_carr"/>
    <property type="match status" value="2"/>
</dbReference>
<reference evidence="11" key="1">
    <citation type="submission" date="2021-02" db="EMBL/GenBank/DDBJ databases">
        <authorList>
            <person name="Dougan E. K."/>
            <person name="Rhodes N."/>
            <person name="Thang M."/>
            <person name="Chan C."/>
        </authorList>
    </citation>
    <scope>NUCLEOTIDE SEQUENCE</scope>
</reference>
<dbReference type="OrthoDB" id="5370059at2759"/>
<protein>
    <submittedName>
        <fullName evidence="11">Uncharacterized protein</fullName>
    </submittedName>
</protein>
<dbReference type="Proteomes" id="UP000654075">
    <property type="component" value="Unassembled WGS sequence"/>
</dbReference>
<dbReference type="InterPro" id="IPR018108">
    <property type="entry name" value="MCP_transmembrane"/>
</dbReference>
<comment type="similarity">
    <text evidence="2">Belongs to the mitochondrial carrier (TC 2.A.29) family.</text>
</comment>
<comment type="caution">
    <text evidence="11">The sequence shown here is derived from an EMBL/GenBank/DDBJ whole genome shotgun (WGS) entry which is preliminary data.</text>
</comment>
<keyword evidence="3" id="KW-0813">Transport</keyword>
<keyword evidence="12" id="KW-1185">Reference proteome</keyword>
<evidence type="ECO:0000256" key="4">
    <source>
        <dbReference type="ARBA" id="ARBA00022692"/>
    </source>
</evidence>
<dbReference type="PANTHER" id="PTHR45624">
    <property type="entry name" value="MITOCHONDRIAL BASIC AMINO ACIDS TRANSPORTER-RELATED"/>
    <property type="match status" value="1"/>
</dbReference>
<evidence type="ECO:0000256" key="5">
    <source>
        <dbReference type="ARBA" id="ARBA00022737"/>
    </source>
</evidence>
<proteinExistence type="inferred from homology"/>
<gene>
    <name evidence="11" type="ORF">PGLA1383_LOCUS40711</name>
</gene>
<organism evidence="11 12">
    <name type="scientific">Polarella glacialis</name>
    <name type="common">Dinoflagellate</name>
    <dbReference type="NCBI Taxonomy" id="89957"/>
    <lineage>
        <taxon>Eukaryota</taxon>
        <taxon>Sar</taxon>
        <taxon>Alveolata</taxon>
        <taxon>Dinophyceae</taxon>
        <taxon>Suessiales</taxon>
        <taxon>Suessiaceae</taxon>
        <taxon>Polarella</taxon>
    </lineage>
</organism>
<name>A0A813GE82_POLGL</name>
<keyword evidence="8 9" id="KW-0472">Membrane</keyword>
<evidence type="ECO:0000256" key="8">
    <source>
        <dbReference type="ARBA" id="ARBA00023136"/>
    </source>
</evidence>
<evidence type="ECO:0000256" key="1">
    <source>
        <dbReference type="ARBA" id="ARBA00004225"/>
    </source>
</evidence>